<dbReference type="Pfam" id="PF01547">
    <property type="entry name" value="SBP_bac_1"/>
    <property type="match status" value="1"/>
</dbReference>
<dbReference type="STRING" id="1802471.A2115_01120"/>
<feature type="compositionally biased region" description="Polar residues" evidence="1">
    <location>
        <begin position="29"/>
        <end position="53"/>
    </location>
</feature>
<comment type="caution">
    <text evidence="3">The sequence shown here is derived from an EMBL/GenBank/DDBJ whole genome shotgun (WGS) entry which is preliminary data.</text>
</comment>
<organism evidence="3 4">
    <name type="scientific">Candidatus Woesebacteria bacterium GWA1_41_8</name>
    <dbReference type="NCBI Taxonomy" id="1802471"/>
    <lineage>
        <taxon>Bacteria</taxon>
        <taxon>Candidatus Woeseibacteriota</taxon>
    </lineage>
</organism>
<feature type="region of interest" description="Disordered" evidence="1">
    <location>
        <begin position="1"/>
        <end position="74"/>
    </location>
</feature>
<reference evidence="3 4" key="1">
    <citation type="journal article" date="2016" name="Nat. Commun.">
        <title>Thousands of microbial genomes shed light on interconnected biogeochemical processes in an aquifer system.</title>
        <authorList>
            <person name="Anantharaman K."/>
            <person name="Brown C.T."/>
            <person name="Hug L.A."/>
            <person name="Sharon I."/>
            <person name="Castelle C.J."/>
            <person name="Probst A.J."/>
            <person name="Thomas B.C."/>
            <person name="Singh A."/>
            <person name="Wilkins M.J."/>
            <person name="Karaoz U."/>
            <person name="Brodie E.L."/>
            <person name="Williams K.H."/>
            <person name="Hubbard S.S."/>
            <person name="Banfield J.F."/>
        </authorList>
    </citation>
    <scope>NUCLEOTIDE SEQUENCE [LARGE SCALE GENOMIC DNA]</scope>
</reference>
<dbReference type="PANTHER" id="PTHR43649:SF12">
    <property type="entry name" value="DIACETYLCHITOBIOSE BINDING PROTEIN DASA"/>
    <property type="match status" value="1"/>
</dbReference>
<protein>
    <recommendedName>
        <fullName evidence="5">Extracellular solute-binding protein</fullName>
    </recommendedName>
</protein>
<gene>
    <name evidence="3" type="ORF">A2115_01120</name>
</gene>
<dbReference type="InterPro" id="IPR006059">
    <property type="entry name" value="SBP"/>
</dbReference>
<dbReference type="PANTHER" id="PTHR43649">
    <property type="entry name" value="ARABINOSE-BINDING PROTEIN-RELATED"/>
    <property type="match status" value="1"/>
</dbReference>
<evidence type="ECO:0000313" key="3">
    <source>
        <dbReference type="EMBL" id="OGM02599.1"/>
    </source>
</evidence>
<evidence type="ECO:0000256" key="1">
    <source>
        <dbReference type="SAM" id="MobiDB-lite"/>
    </source>
</evidence>
<dbReference type="Gene3D" id="3.40.190.10">
    <property type="entry name" value="Periplasmic binding protein-like II"/>
    <property type="match status" value="1"/>
</dbReference>
<evidence type="ECO:0000256" key="2">
    <source>
        <dbReference type="SAM" id="Phobius"/>
    </source>
</evidence>
<dbReference type="AlphaFoldDB" id="A0A1F7WJK5"/>
<proteinExistence type="predicted"/>
<evidence type="ECO:0008006" key="5">
    <source>
        <dbReference type="Google" id="ProtNLM"/>
    </source>
</evidence>
<keyword evidence="2" id="KW-0472">Membrane</keyword>
<feature type="transmembrane region" description="Helical" evidence="2">
    <location>
        <begin position="108"/>
        <end position="125"/>
    </location>
</feature>
<keyword evidence="2" id="KW-0812">Transmembrane</keyword>
<dbReference type="Proteomes" id="UP000176198">
    <property type="component" value="Unassembled WGS sequence"/>
</dbReference>
<keyword evidence="2" id="KW-1133">Transmembrane helix</keyword>
<dbReference type="InterPro" id="IPR050490">
    <property type="entry name" value="Bact_solute-bd_prot1"/>
</dbReference>
<dbReference type="SUPFAM" id="SSF53850">
    <property type="entry name" value="Periplasmic binding protein-like II"/>
    <property type="match status" value="1"/>
</dbReference>
<feature type="compositionally biased region" description="Low complexity" evidence="1">
    <location>
        <begin position="17"/>
        <end position="28"/>
    </location>
</feature>
<accession>A0A1F7WJK5</accession>
<name>A0A1F7WJK5_9BACT</name>
<feature type="compositionally biased region" description="Basic and acidic residues" evidence="1">
    <location>
        <begin position="7"/>
        <end position="16"/>
    </location>
</feature>
<evidence type="ECO:0000313" key="4">
    <source>
        <dbReference type="Proteomes" id="UP000176198"/>
    </source>
</evidence>
<dbReference type="EMBL" id="MGFJ01000019">
    <property type="protein sequence ID" value="OGM02599.1"/>
    <property type="molecule type" value="Genomic_DNA"/>
</dbReference>
<sequence>MPDDISEEKKPVENDTQKLSSLKQNLQQIVDSTPNASVKESAQPKENTSSTGTDMAEKTKSESVPPQEPSPELTEVLMPTSQSPAQTANSGFSPTSLGPIKGGFGKKIGIILAALLLVIIVLFAISKIKTSRGGLVGKKGEITWWGLQDEASVVQPLIDEYEKDNPKIHITYIKQSNQDYRVRLSNSLASGKGPDIFEIHNSWPAMFSAELEAMPGSVMSAEDYSKTYYPVIANDMTTPGGIVGIPLEFDALTLYVNQSIFASAAKTTPKLWDDVIDLATSLTQRDPQGNIIQSGAALGITENIDYWPEIVALMTLQNGASLAVPNTPEGVQALTVYTQFDSPLQVWSGILPPSTIAFAQGKVAMYFGPTRKAPEIAKTNPSLRFRTITLPQLIKNKPEEPDSSYATYWVQSVWNRSVNKDEAWEFLKFISSKDSLEKLQDARVAVSGVGMPYPRIDMNLLQVNDPILGSVIALAPQAKSGYLYDMTYDGVDGINTQVDNLFAEAIKLRGSQPALDETAKGLSKVYASFGAPLK</sequence>